<dbReference type="PRINTS" id="PR00455">
    <property type="entry name" value="HTHTETR"/>
</dbReference>
<keyword evidence="2 4" id="KW-0238">DNA-binding</keyword>
<evidence type="ECO:0000256" key="4">
    <source>
        <dbReference type="PROSITE-ProRule" id="PRU00335"/>
    </source>
</evidence>
<dbReference type="NCBIfam" id="NF041196">
    <property type="entry name" value="ScbR_bind_reg"/>
    <property type="match status" value="1"/>
</dbReference>
<dbReference type="RefSeq" id="WP_229874154.1">
    <property type="nucleotide sequence ID" value="NZ_BMVP01000021.1"/>
</dbReference>
<dbReference type="InterPro" id="IPR047923">
    <property type="entry name" value="ArpA-like"/>
</dbReference>
<keyword evidence="1" id="KW-0805">Transcription regulation</keyword>
<keyword evidence="7" id="KW-1185">Reference proteome</keyword>
<dbReference type="PROSITE" id="PS01081">
    <property type="entry name" value="HTH_TETR_1"/>
    <property type="match status" value="1"/>
</dbReference>
<evidence type="ECO:0000313" key="7">
    <source>
        <dbReference type="Proteomes" id="UP000642673"/>
    </source>
</evidence>
<organism evidence="6 7">
    <name type="scientific">Streptomyces cirratus</name>
    <dbReference type="NCBI Taxonomy" id="68187"/>
    <lineage>
        <taxon>Bacteria</taxon>
        <taxon>Bacillati</taxon>
        <taxon>Actinomycetota</taxon>
        <taxon>Actinomycetes</taxon>
        <taxon>Kitasatosporales</taxon>
        <taxon>Streptomycetaceae</taxon>
        <taxon>Streptomyces</taxon>
    </lineage>
</organism>
<dbReference type="PROSITE" id="PS50977">
    <property type="entry name" value="HTH_TETR_2"/>
    <property type="match status" value="1"/>
</dbReference>
<feature type="DNA-binding region" description="H-T-H motif" evidence="4">
    <location>
        <begin position="30"/>
        <end position="49"/>
    </location>
</feature>
<evidence type="ECO:0000256" key="1">
    <source>
        <dbReference type="ARBA" id="ARBA00023015"/>
    </source>
</evidence>
<dbReference type="PANTHER" id="PTHR30055:SF234">
    <property type="entry name" value="HTH-TYPE TRANSCRIPTIONAL REGULATOR BETI"/>
    <property type="match status" value="1"/>
</dbReference>
<gene>
    <name evidence="6" type="ORF">GCM10010347_61480</name>
</gene>
<accession>A0ABQ3F4J9</accession>
<evidence type="ECO:0000313" key="6">
    <source>
        <dbReference type="EMBL" id="GHB82256.1"/>
    </source>
</evidence>
<dbReference type="InterPro" id="IPR036271">
    <property type="entry name" value="Tet_transcr_reg_TetR-rel_C_sf"/>
</dbReference>
<dbReference type="InterPro" id="IPR050109">
    <property type="entry name" value="HTH-type_TetR-like_transc_reg"/>
</dbReference>
<dbReference type="InterPro" id="IPR009057">
    <property type="entry name" value="Homeodomain-like_sf"/>
</dbReference>
<dbReference type="InterPro" id="IPR023772">
    <property type="entry name" value="DNA-bd_HTH_TetR-type_CS"/>
</dbReference>
<dbReference type="EMBL" id="BMVP01000021">
    <property type="protein sequence ID" value="GHB82256.1"/>
    <property type="molecule type" value="Genomic_DNA"/>
</dbReference>
<dbReference type="SUPFAM" id="SSF48498">
    <property type="entry name" value="Tetracyclin repressor-like, C-terminal domain"/>
    <property type="match status" value="1"/>
</dbReference>
<dbReference type="Proteomes" id="UP000642673">
    <property type="component" value="Unassembled WGS sequence"/>
</dbReference>
<name>A0ABQ3F4J9_9ACTN</name>
<comment type="caution">
    <text evidence="6">The sequence shown here is derived from an EMBL/GenBank/DDBJ whole genome shotgun (WGS) entry which is preliminary data.</text>
</comment>
<proteinExistence type="predicted"/>
<reference evidence="7" key="1">
    <citation type="journal article" date="2019" name="Int. J. Syst. Evol. Microbiol.">
        <title>The Global Catalogue of Microorganisms (GCM) 10K type strain sequencing project: providing services to taxonomists for standard genome sequencing and annotation.</title>
        <authorList>
            <consortium name="The Broad Institute Genomics Platform"/>
            <consortium name="The Broad Institute Genome Sequencing Center for Infectious Disease"/>
            <person name="Wu L."/>
            <person name="Ma J."/>
        </authorList>
    </citation>
    <scope>NUCLEOTIDE SEQUENCE [LARGE SCALE GENOMIC DNA]</scope>
    <source>
        <strain evidence="7">JCM 4738</strain>
    </source>
</reference>
<dbReference type="Gene3D" id="1.10.357.10">
    <property type="entry name" value="Tetracycline Repressor, domain 2"/>
    <property type="match status" value="1"/>
</dbReference>
<dbReference type="PANTHER" id="PTHR30055">
    <property type="entry name" value="HTH-TYPE TRANSCRIPTIONAL REGULATOR RUTR"/>
    <property type="match status" value="1"/>
</dbReference>
<evidence type="ECO:0000256" key="2">
    <source>
        <dbReference type="ARBA" id="ARBA00023125"/>
    </source>
</evidence>
<feature type="domain" description="HTH tetR-type" evidence="5">
    <location>
        <begin position="7"/>
        <end position="67"/>
    </location>
</feature>
<sequence length="199" mass="21654">MKQERALRTRQALIKSAATVFGRRGYAEATLNMISAGAGVTPGALHFHFENKAAVAAAVEAAAAGSLRTVAREVYARRTSALQALADSSLALAHALLSDVVARAGFQLGHEVLYPTVYDLREEWHAYVYRLLKEADAEDTLLPGLCRRHAAAMVVAATIGFELLGRDDPQWLSRRTLTGFWNVVLPCLADPEALRKLDL</sequence>
<evidence type="ECO:0000259" key="5">
    <source>
        <dbReference type="PROSITE" id="PS50977"/>
    </source>
</evidence>
<evidence type="ECO:0000256" key="3">
    <source>
        <dbReference type="ARBA" id="ARBA00023163"/>
    </source>
</evidence>
<dbReference type="Pfam" id="PF00440">
    <property type="entry name" value="TetR_N"/>
    <property type="match status" value="1"/>
</dbReference>
<protein>
    <submittedName>
        <fullName evidence="6">TetR family transcriptional regulator</fullName>
    </submittedName>
</protein>
<dbReference type="SUPFAM" id="SSF46689">
    <property type="entry name" value="Homeodomain-like"/>
    <property type="match status" value="1"/>
</dbReference>
<keyword evidence="3" id="KW-0804">Transcription</keyword>
<dbReference type="InterPro" id="IPR001647">
    <property type="entry name" value="HTH_TetR"/>
</dbReference>